<dbReference type="EC" id="2.4.-.-" evidence="4"/>
<feature type="region of interest" description="Disordered" evidence="3">
    <location>
        <begin position="542"/>
        <end position="592"/>
    </location>
</feature>
<dbReference type="SUPFAM" id="SSF53756">
    <property type="entry name" value="UDP-Glycosyltransferase/glycogen phosphorylase"/>
    <property type="match status" value="1"/>
</dbReference>
<dbReference type="GO" id="GO:0016757">
    <property type="term" value="F:glycosyltransferase activity"/>
    <property type="evidence" value="ECO:0007669"/>
    <property type="project" value="UniProtKB-KW"/>
</dbReference>
<evidence type="ECO:0000256" key="1">
    <source>
        <dbReference type="ARBA" id="ARBA00022676"/>
    </source>
</evidence>
<dbReference type="Gene3D" id="3.40.50.2000">
    <property type="entry name" value="Glycogen Phosphorylase B"/>
    <property type="match status" value="2"/>
</dbReference>
<name>A0ABT8V3K0_9BACL</name>
<dbReference type="EMBL" id="JAUMKJ010000003">
    <property type="protein sequence ID" value="MDO3676016.1"/>
    <property type="molecule type" value="Genomic_DNA"/>
</dbReference>
<dbReference type="PANTHER" id="PTHR12526">
    <property type="entry name" value="GLYCOSYLTRANSFERASE"/>
    <property type="match status" value="1"/>
</dbReference>
<sequence length="592" mass="65336">MEQESGGLRAERSPAPLRIMLFAPNGGRQALTGAEKYMLTLIRELKEQAECLLVADEPGVLAAEAGLPVIVHPVPPYHPSAEHGEAPDAAIRRHPAFGPLANLLHMRQPDIVLVSGPHPVLPASAAKTLGIPVLWLLTETVTDPAWTPQTGQRIERYADWIAGVSDASLAPLRTRASESKIFLLPPTRRREELNPDLHPVHRHKLRSALPVDEKHRIVGFASPRLKPEMGLASFAAMAVQVAAAQPDVRFLIAGSVCDESHYRSCRRLIDESGYGSRFHYVELEPHREQVLAAMDLIVVPSLCAESFSMTALDGWLLGKNVIAYRSGGLEEMLTATGGSGLLAPQGDVAALTDRVLKCLEAGAQLDARAEASRRSAEAAYGEDAYRERLAMLMASVRKRVLELRRGRKPGSLPVLRSNAVYKGKWSPAVFLLEHGTKRPFASAEAFRFYRYRGEDIRVVPDAVLHRFPTGRALRHDPPSPPNRPSVMLAKGRGRIVYLLTGGRRLPAVSQAALRQRGLDPTRVVRLPGAELLALPLGEALQGPADHKRRTRRKRKGRWRLGTKQAGRGSRGIRNNPARRRRLQRRKRTRARP</sequence>
<accession>A0ABT8V3K0</accession>
<evidence type="ECO:0000313" key="5">
    <source>
        <dbReference type="Proteomes" id="UP001168883"/>
    </source>
</evidence>
<gene>
    <name evidence="4" type="ORF">Q3C12_03305</name>
</gene>
<feature type="compositionally biased region" description="Basic residues" evidence="3">
    <location>
        <begin position="546"/>
        <end position="560"/>
    </location>
</feature>
<comment type="caution">
    <text evidence="4">The sequence shown here is derived from an EMBL/GenBank/DDBJ whole genome shotgun (WGS) entry which is preliminary data.</text>
</comment>
<proteinExistence type="predicted"/>
<dbReference type="Proteomes" id="UP001168883">
    <property type="component" value="Unassembled WGS sequence"/>
</dbReference>
<protein>
    <submittedName>
        <fullName evidence="4">Glycosyltransferase family 4 protein</fullName>
        <ecNumber evidence="4">2.4.-.-</ecNumber>
    </submittedName>
</protein>
<reference evidence="4" key="1">
    <citation type="submission" date="2023-07" db="EMBL/GenBank/DDBJ databases">
        <authorList>
            <person name="Aktuganov G."/>
            <person name="Boyko T."/>
            <person name="Delegan Y."/>
            <person name="Galimzianova N."/>
            <person name="Gilvanova E."/>
            <person name="Korobov V."/>
            <person name="Kuzmina L."/>
            <person name="Melentiev A."/>
            <person name="Milman P."/>
            <person name="Ryabova A."/>
            <person name="Stupak E."/>
            <person name="Yasakov T."/>
            <person name="Zharikova N."/>
            <person name="Zhurenko E."/>
        </authorList>
    </citation>
    <scope>NUCLEOTIDE SEQUENCE</scope>
    <source>
        <strain evidence="4">IB-739</strain>
    </source>
</reference>
<keyword evidence="2 4" id="KW-0808">Transferase</keyword>
<dbReference type="RefSeq" id="WP_302877234.1">
    <property type="nucleotide sequence ID" value="NZ_JARLKN010000067.1"/>
</dbReference>
<evidence type="ECO:0000313" key="4">
    <source>
        <dbReference type="EMBL" id="MDO3676016.1"/>
    </source>
</evidence>
<evidence type="ECO:0000256" key="2">
    <source>
        <dbReference type="ARBA" id="ARBA00022679"/>
    </source>
</evidence>
<keyword evidence="1 4" id="KW-0328">Glycosyltransferase</keyword>
<feature type="compositionally biased region" description="Basic residues" evidence="3">
    <location>
        <begin position="576"/>
        <end position="592"/>
    </location>
</feature>
<dbReference type="Pfam" id="PF13692">
    <property type="entry name" value="Glyco_trans_1_4"/>
    <property type="match status" value="1"/>
</dbReference>
<dbReference type="CDD" id="cd03801">
    <property type="entry name" value="GT4_PimA-like"/>
    <property type="match status" value="1"/>
</dbReference>
<organism evidence="4 5">
    <name type="scientific">Paenibacillus ehimensis</name>
    <dbReference type="NCBI Taxonomy" id="79264"/>
    <lineage>
        <taxon>Bacteria</taxon>
        <taxon>Bacillati</taxon>
        <taxon>Bacillota</taxon>
        <taxon>Bacilli</taxon>
        <taxon>Bacillales</taxon>
        <taxon>Paenibacillaceae</taxon>
        <taxon>Paenibacillus</taxon>
    </lineage>
</organism>
<keyword evidence="5" id="KW-1185">Reference proteome</keyword>
<dbReference type="PANTHER" id="PTHR12526:SF510">
    <property type="entry name" value="D-INOSITOL 3-PHOSPHATE GLYCOSYLTRANSFERASE"/>
    <property type="match status" value="1"/>
</dbReference>
<evidence type="ECO:0000256" key="3">
    <source>
        <dbReference type="SAM" id="MobiDB-lite"/>
    </source>
</evidence>